<dbReference type="GO" id="GO:0005783">
    <property type="term" value="C:endoplasmic reticulum"/>
    <property type="evidence" value="ECO:0007669"/>
    <property type="project" value="TreeGrafter"/>
</dbReference>
<keyword evidence="5" id="KW-1185">Reference proteome</keyword>
<dbReference type="Proteomes" id="UP000054144">
    <property type="component" value="Unassembled WGS sequence"/>
</dbReference>
<dbReference type="Pfam" id="PF10302">
    <property type="entry name" value="Dsc3_N"/>
    <property type="match status" value="1"/>
</dbReference>
<dbReference type="InterPro" id="IPR000626">
    <property type="entry name" value="Ubiquitin-like_dom"/>
</dbReference>
<dbReference type="InterPro" id="IPR045226">
    <property type="entry name" value="Dsc3"/>
</dbReference>
<evidence type="ECO:0000256" key="2">
    <source>
        <dbReference type="SAM" id="Phobius"/>
    </source>
</evidence>
<dbReference type="InterPro" id="IPR025390">
    <property type="entry name" value="Dsc3_C"/>
</dbReference>
<feature type="transmembrane region" description="Helical" evidence="2">
    <location>
        <begin position="234"/>
        <end position="254"/>
    </location>
</feature>
<feature type="transmembrane region" description="Helical" evidence="2">
    <location>
        <begin position="280"/>
        <end position="301"/>
    </location>
</feature>
<keyword evidence="2" id="KW-0812">Transmembrane</keyword>
<evidence type="ECO:0000313" key="4">
    <source>
        <dbReference type="EMBL" id="KIY53990.1"/>
    </source>
</evidence>
<name>A0A0D7AQ46_9AGAR</name>
<dbReference type="PANTHER" id="PTHR28049:SF1">
    <property type="entry name" value="DSC E3 UBIQUITIN LIGASE COMPLEX SUBUNIT 3"/>
    <property type="match status" value="1"/>
</dbReference>
<gene>
    <name evidence="4" type="ORF">FISHEDRAFT_63192</name>
</gene>
<dbReference type="PANTHER" id="PTHR28049">
    <property type="entry name" value="TRANSMEMBRANE PROTEIN YOR223W"/>
    <property type="match status" value="1"/>
</dbReference>
<dbReference type="AlphaFoldDB" id="A0A0D7AQ46"/>
<proteinExistence type="predicted"/>
<dbReference type="Pfam" id="PF13373">
    <property type="entry name" value="Dsc3_C"/>
    <property type="match status" value="1"/>
</dbReference>
<dbReference type="InterPro" id="IPR029071">
    <property type="entry name" value="Ubiquitin-like_domsf"/>
</dbReference>
<dbReference type="InterPro" id="IPR019413">
    <property type="entry name" value="Dsc3_ub-like_dom"/>
</dbReference>
<dbReference type="Gene3D" id="3.10.20.90">
    <property type="entry name" value="Phosphatidylinositol 3-kinase Catalytic Subunit, Chain A, domain 1"/>
    <property type="match status" value="1"/>
</dbReference>
<accession>A0A0D7AQ46</accession>
<feature type="domain" description="Ubiquitin-like" evidence="3">
    <location>
        <begin position="41"/>
        <end position="98"/>
    </location>
</feature>
<dbReference type="GO" id="GO:0044695">
    <property type="term" value="C:Dsc E3 ubiquitin ligase complex"/>
    <property type="evidence" value="ECO:0007669"/>
    <property type="project" value="InterPro"/>
</dbReference>
<keyword evidence="2" id="KW-0472">Membrane</keyword>
<dbReference type="SUPFAM" id="SSF54236">
    <property type="entry name" value="Ubiquitin-like"/>
    <property type="match status" value="1"/>
</dbReference>
<sequence length="304" mass="33854">MSEKAKGKQRALDPLPVNNRHVAGEASGNSSSSTLKAAESRQLTIRFTEGVPDLTITVDQLDTVGDVKKKIRQVRPELEGRRLRLIHSGRLLTNGVFLFSWLATLEERQLRSVSREAEGGASDSKPPIDNIWLHCSIGPPIEDDKDGDEGANQPPQIRPPRGFDRLAAIGFSEADITNFRRQFHSQSSANYLDSEFETEEEYNEHARALEEQWIDSMDNAGTASLSQSPNSDSAVLQGIVVGFFFPLIPFFFLATPKAPVFWDDGREHETPNSVVFSKRMQMSIVVGFFMNVLFGVWMTLLNGS</sequence>
<dbReference type="PROSITE" id="PS50053">
    <property type="entry name" value="UBIQUITIN_2"/>
    <property type="match status" value="1"/>
</dbReference>
<reference evidence="4 5" key="1">
    <citation type="journal article" date="2015" name="Fungal Genet. Biol.">
        <title>Evolution of novel wood decay mechanisms in Agaricales revealed by the genome sequences of Fistulina hepatica and Cylindrobasidium torrendii.</title>
        <authorList>
            <person name="Floudas D."/>
            <person name="Held B.W."/>
            <person name="Riley R."/>
            <person name="Nagy L.G."/>
            <person name="Koehler G."/>
            <person name="Ransdell A.S."/>
            <person name="Younus H."/>
            <person name="Chow J."/>
            <person name="Chiniquy J."/>
            <person name="Lipzen A."/>
            <person name="Tritt A."/>
            <person name="Sun H."/>
            <person name="Haridas S."/>
            <person name="LaButti K."/>
            <person name="Ohm R.A."/>
            <person name="Kues U."/>
            <person name="Blanchette R.A."/>
            <person name="Grigoriev I.V."/>
            <person name="Minto R.E."/>
            <person name="Hibbett D.S."/>
        </authorList>
    </citation>
    <scope>NUCLEOTIDE SEQUENCE [LARGE SCALE GENOMIC DNA]</scope>
    <source>
        <strain evidence="4 5">ATCC 64428</strain>
    </source>
</reference>
<organism evidence="4 5">
    <name type="scientific">Fistulina hepatica ATCC 64428</name>
    <dbReference type="NCBI Taxonomy" id="1128425"/>
    <lineage>
        <taxon>Eukaryota</taxon>
        <taxon>Fungi</taxon>
        <taxon>Dikarya</taxon>
        <taxon>Basidiomycota</taxon>
        <taxon>Agaricomycotina</taxon>
        <taxon>Agaricomycetes</taxon>
        <taxon>Agaricomycetidae</taxon>
        <taxon>Agaricales</taxon>
        <taxon>Fistulinaceae</taxon>
        <taxon>Fistulina</taxon>
    </lineage>
</organism>
<feature type="region of interest" description="Disordered" evidence="1">
    <location>
        <begin position="115"/>
        <end position="162"/>
    </location>
</feature>
<feature type="region of interest" description="Disordered" evidence="1">
    <location>
        <begin position="1"/>
        <end position="35"/>
    </location>
</feature>
<dbReference type="EMBL" id="KN881581">
    <property type="protein sequence ID" value="KIY53990.1"/>
    <property type="molecule type" value="Genomic_DNA"/>
</dbReference>
<evidence type="ECO:0000256" key="1">
    <source>
        <dbReference type="SAM" id="MobiDB-lite"/>
    </source>
</evidence>
<protein>
    <recommendedName>
        <fullName evidence="3">Ubiquitin-like domain-containing protein</fullName>
    </recommendedName>
</protein>
<evidence type="ECO:0000313" key="5">
    <source>
        <dbReference type="Proteomes" id="UP000054144"/>
    </source>
</evidence>
<evidence type="ECO:0000259" key="3">
    <source>
        <dbReference type="PROSITE" id="PS50053"/>
    </source>
</evidence>
<dbReference type="OrthoDB" id="2556122at2759"/>
<keyword evidence="2" id="KW-1133">Transmembrane helix</keyword>